<feature type="compositionally biased region" description="Basic and acidic residues" evidence="2">
    <location>
        <begin position="1406"/>
        <end position="1416"/>
    </location>
</feature>
<feature type="coiled-coil region" evidence="1">
    <location>
        <begin position="373"/>
        <end position="483"/>
    </location>
</feature>
<evidence type="ECO:0000313" key="3">
    <source>
        <dbReference type="EMBL" id="KAL2713849.1"/>
    </source>
</evidence>
<feature type="region of interest" description="Disordered" evidence="2">
    <location>
        <begin position="1356"/>
        <end position="1458"/>
    </location>
</feature>
<dbReference type="Proteomes" id="UP001607302">
    <property type="component" value="Unassembled WGS sequence"/>
</dbReference>
<reference evidence="3 4" key="1">
    <citation type="journal article" date="2024" name="Ann. Entomol. Soc. Am.">
        <title>Genomic analyses of the southern and eastern yellowjacket wasps (Hymenoptera: Vespidae) reveal evolutionary signatures of social life.</title>
        <authorList>
            <person name="Catto M.A."/>
            <person name="Caine P.B."/>
            <person name="Orr S.E."/>
            <person name="Hunt B.G."/>
            <person name="Goodisman M.A.D."/>
        </authorList>
    </citation>
    <scope>NUCLEOTIDE SEQUENCE [LARGE SCALE GENOMIC DNA]</scope>
    <source>
        <strain evidence="3">233</strain>
        <tissue evidence="3">Head and thorax</tissue>
    </source>
</reference>
<protein>
    <submittedName>
        <fullName evidence="3">Interaptin isoform X1</fullName>
    </submittedName>
</protein>
<sequence length="1458" mass="171050">MDWLDIIIEWINCLNILETPIKEIQELQEKQLYGKLIRSLSLRKDINGSNDKDILITFIKDEFPEFQINKDKDQEYPEDIYIISLLLSYACQNVTFHQPMCTKLQQETQIKIKSFLEMVLPYGKSISIEILRDAIMELTDFENKSILETPNTRPLKEFFSSPVIRSAQNHRILNERNHELRLLKSELEVERFEKIDLQEDLKIEQNKVQSLLKQLEEKSVEIKSLKEEKIKFASPRSCKKGKNALYNEDYYKREINKLENQLIQYQDNIIKLEDHKTAIAEKLTFVEKKNVSLNDKCNDLERSIEVLTTEMESKNREIVDLKINNEDLRAHLRKLNGTSIEDSFEVEGIVSEHSFLMPLNTSETLSSVIDIQLQEAKNENTLLKTQLNQLKDKFEMTSKEHENSIQLILTLQNEVKILNDIQIELSNAQKKILSLEENNKALQDYKILLNNQCKSLEDLLVHKDELLLQGEKYEKELHEKVENLNKALHAETVKSSDLKTTLVKAECLAKEHDNILKLIESKDSEISTLHLNIKNLNVEKDRLIHIQKESDNKTKESIIKLETQLLNKQHLLEQLNIEIKLKDETIMILRTQVDKLSKETVLSEMKMKEIITNIQKMKSIQDNVLTKQEKALKEKFLQLEHLQTQFNQAKKMVCLQFENEKSLKINLECELTNKDIIISYLEDNINELQDSLKVKIDELNTCKECHSTVNKKNKEIIKTCKELKDYITELKCTFSQLLDSTHTYDNIVENISNVSQTNDDDEFNIISDIIAFAINNMKVIKEDILCFSTKNKNLEKIIDDQNEIISKNAEIQNENTILKQKVHDFEISEQNCKSYIQNIIKEKEKVQEILSKVILSLGNSNDSFISLKQNWSQALNEFNNLSIINNLKCQDIEELQIKKKTLQKMLNEYDINHLQTIKSVVDTLWKKFYNMEQKLIDTYLQCLNDNKKSFTIECNIDENYVKEEKVMKEELENIGNMCNDITKSEKELEVFMQSISSYKKDCVTRKVKQQNGSEKKLQLQIDQLTKEKKEIKNKLDIMRVRNAKLERTLEELRIENKNKEGTHLKSQLTDLDDLKKQVTQLKQDNLLLQEERNKLHKELQEYAKKKMSEIQLKEIHSKYETKLEEMKQQMKIAYNEQVIKLNKEQEKAIEQKVEQLQSKLEQQCQKHKEEITIYKTHVNELNSQFWNVGERLLTAQQEKQEVLQQLNELKIKLQNEIEQKTTNFSIHHRTIKLEKQEIPSENSMQEKSHTLTKVLTEENTYEKRHSARNMHAMVNAFNAEDEEGEVFDNIYLADMKEGHGFPTVDFDRLSALQMRNSLCKPHLKSSYPAETQFQPLFFTEEEIKTGSVSEDVFNDSLSQSLLPEQKTKRKDRTQTSYKKPGPPTPSKNGGRLSLHGNELRSPNSRILKERNADRRATATPRRSKGILFNLRRQDENFTGTPRTRKLSNMFRKQRTTLD</sequence>
<organism evidence="3 4">
    <name type="scientific">Vespula squamosa</name>
    <name type="common">Southern yellow jacket</name>
    <name type="synonym">Wasp</name>
    <dbReference type="NCBI Taxonomy" id="30214"/>
    <lineage>
        <taxon>Eukaryota</taxon>
        <taxon>Metazoa</taxon>
        <taxon>Ecdysozoa</taxon>
        <taxon>Arthropoda</taxon>
        <taxon>Hexapoda</taxon>
        <taxon>Insecta</taxon>
        <taxon>Pterygota</taxon>
        <taxon>Neoptera</taxon>
        <taxon>Endopterygota</taxon>
        <taxon>Hymenoptera</taxon>
        <taxon>Apocrita</taxon>
        <taxon>Aculeata</taxon>
        <taxon>Vespoidea</taxon>
        <taxon>Vespidae</taxon>
        <taxon>Vespinae</taxon>
        <taxon>Vespula</taxon>
    </lineage>
</organism>
<evidence type="ECO:0000313" key="4">
    <source>
        <dbReference type="Proteomes" id="UP001607302"/>
    </source>
</evidence>
<evidence type="ECO:0000256" key="1">
    <source>
        <dbReference type="SAM" id="Coils"/>
    </source>
</evidence>
<evidence type="ECO:0000256" key="2">
    <source>
        <dbReference type="SAM" id="MobiDB-lite"/>
    </source>
</evidence>
<gene>
    <name evidence="3" type="ORF">V1478_016406</name>
</gene>
<keyword evidence="1" id="KW-0175">Coiled coil</keyword>
<keyword evidence="4" id="KW-1185">Reference proteome</keyword>
<comment type="caution">
    <text evidence="3">The sequence shown here is derived from an EMBL/GenBank/DDBJ whole genome shotgun (WGS) entry which is preliminary data.</text>
</comment>
<dbReference type="EMBL" id="JAUDFV010000157">
    <property type="protein sequence ID" value="KAL2713849.1"/>
    <property type="molecule type" value="Genomic_DNA"/>
</dbReference>
<name>A0ABD1ZZP2_VESSQ</name>
<accession>A0ABD1ZZP2</accession>
<feature type="coiled-coil region" evidence="1">
    <location>
        <begin position="1007"/>
        <end position="1223"/>
    </location>
</feature>
<feature type="coiled-coil region" evidence="1">
    <location>
        <begin position="170"/>
        <end position="338"/>
    </location>
</feature>
<proteinExistence type="predicted"/>